<sequence>MFLSIGPTNASAATMKDVPGSAGWKYRVEGPHVDGVNNDWHVHVEKGKVKGAERVTGGKSHKKTLDSAGVPKSVQKNVKKTADFKKGLEKQEKLDKERKKVNKLSWNQIIAKPSVLITMAALVGLTVAKLLTFPKLIFG</sequence>
<comment type="caution">
    <text evidence="1">The sequence shown here is derived from an EMBL/GenBank/DDBJ whole genome shotgun (WGS) entry which is preliminary data.</text>
</comment>
<dbReference type="EMBL" id="PISD01000013">
    <property type="protein sequence ID" value="PKG29554.1"/>
    <property type="molecule type" value="Genomic_DNA"/>
</dbReference>
<reference evidence="1 2" key="1">
    <citation type="journal article" date="2010" name="Int. J. Syst. Evol. Microbiol.">
        <title>Bacillus horneckiae sp. nov., isolated from a spacecraft-assembly clean room.</title>
        <authorList>
            <person name="Vaishampayan P."/>
            <person name="Probst A."/>
            <person name="Krishnamurthi S."/>
            <person name="Ghosh S."/>
            <person name="Osman S."/>
            <person name="McDowall A."/>
            <person name="Ruckmani A."/>
            <person name="Mayilraj S."/>
            <person name="Venkateswaran K."/>
        </authorList>
    </citation>
    <scope>NUCLEOTIDE SEQUENCE [LARGE SCALE GENOMIC DNA]</scope>
    <source>
        <strain evidence="2">1PO1SC</strain>
    </source>
</reference>
<proteinExistence type="predicted"/>
<accession>A0A2N0ZJ86</accession>
<dbReference type="Proteomes" id="UP000233343">
    <property type="component" value="Unassembled WGS sequence"/>
</dbReference>
<evidence type="ECO:0000313" key="1">
    <source>
        <dbReference type="EMBL" id="PKG29554.1"/>
    </source>
</evidence>
<organism evidence="1 2">
    <name type="scientific">Cytobacillus horneckiae</name>
    <dbReference type="NCBI Taxonomy" id="549687"/>
    <lineage>
        <taxon>Bacteria</taxon>
        <taxon>Bacillati</taxon>
        <taxon>Bacillota</taxon>
        <taxon>Bacilli</taxon>
        <taxon>Bacillales</taxon>
        <taxon>Bacillaceae</taxon>
        <taxon>Cytobacillus</taxon>
    </lineage>
</organism>
<gene>
    <name evidence="1" type="ORF">CWS20_06665</name>
</gene>
<protein>
    <submittedName>
        <fullName evidence="1">Uncharacterized protein</fullName>
    </submittedName>
</protein>
<name>A0A2N0ZJ86_9BACI</name>
<evidence type="ECO:0000313" key="2">
    <source>
        <dbReference type="Proteomes" id="UP000233343"/>
    </source>
</evidence>
<dbReference type="AlphaFoldDB" id="A0A2N0ZJ86"/>
<keyword evidence="2" id="KW-1185">Reference proteome</keyword>